<keyword evidence="3" id="KW-1185">Reference proteome</keyword>
<evidence type="ECO:0000256" key="1">
    <source>
        <dbReference type="SAM" id="SignalP"/>
    </source>
</evidence>
<dbReference type="EMBL" id="JAACXV010000235">
    <property type="protein sequence ID" value="KAF7281560.1"/>
    <property type="molecule type" value="Genomic_DNA"/>
</dbReference>
<dbReference type="AlphaFoldDB" id="A0A834IP98"/>
<dbReference type="Proteomes" id="UP000625711">
    <property type="component" value="Unassembled WGS sequence"/>
</dbReference>
<gene>
    <name evidence="2" type="ORF">GWI33_004528</name>
</gene>
<evidence type="ECO:0000313" key="3">
    <source>
        <dbReference type="Proteomes" id="UP000625711"/>
    </source>
</evidence>
<feature type="chain" id="PRO_5032622051" evidence="1">
    <location>
        <begin position="29"/>
        <end position="103"/>
    </location>
</feature>
<comment type="caution">
    <text evidence="2">The sequence shown here is derived from an EMBL/GenBank/DDBJ whole genome shotgun (WGS) entry which is preliminary data.</text>
</comment>
<reference evidence="2" key="1">
    <citation type="submission" date="2020-08" db="EMBL/GenBank/DDBJ databases">
        <title>Genome sequencing and assembly of the red palm weevil Rhynchophorus ferrugineus.</title>
        <authorList>
            <person name="Dias G.B."/>
            <person name="Bergman C.M."/>
            <person name="Manee M."/>
        </authorList>
    </citation>
    <scope>NUCLEOTIDE SEQUENCE</scope>
    <source>
        <strain evidence="2">AA-2017</strain>
        <tissue evidence="2">Whole larva</tissue>
    </source>
</reference>
<proteinExistence type="predicted"/>
<feature type="signal peptide" evidence="1">
    <location>
        <begin position="1"/>
        <end position="28"/>
    </location>
</feature>
<keyword evidence="1" id="KW-0732">Signal</keyword>
<name>A0A834IP98_RHYFE</name>
<sequence>MQKSISAGLGRIILYFLVPLLRHRISAGFNIVPHREMALLSQGEKRPIFSSASSKVLDERKENEKALRGLPFEILGDTRSARITTLLEKNETVSANRINDVGG</sequence>
<accession>A0A834IP98</accession>
<organism evidence="2 3">
    <name type="scientific">Rhynchophorus ferrugineus</name>
    <name type="common">Red palm weevil</name>
    <name type="synonym">Curculio ferrugineus</name>
    <dbReference type="NCBI Taxonomy" id="354439"/>
    <lineage>
        <taxon>Eukaryota</taxon>
        <taxon>Metazoa</taxon>
        <taxon>Ecdysozoa</taxon>
        <taxon>Arthropoda</taxon>
        <taxon>Hexapoda</taxon>
        <taxon>Insecta</taxon>
        <taxon>Pterygota</taxon>
        <taxon>Neoptera</taxon>
        <taxon>Endopterygota</taxon>
        <taxon>Coleoptera</taxon>
        <taxon>Polyphaga</taxon>
        <taxon>Cucujiformia</taxon>
        <taxon>Curculionidae</taxon>
        <taxon>Dryophthorinae</taxon>
        <taxon>Rhynchophorus</taxon>
    </lineage>
</organism>
<protein>
    <submittedName>
        <fullName evidence="2">Uncharacterized protein</fullName>
    </submittedName>
</protein>
<evidence type="ECO:0000313" key="2">
    <source>
        <dbReference type="EMBL" id="KAF7281560.1"/>
    </source>
</evidence>